<sequence length="133" mass="13961">MSALVNRENCTGCGRCRDICPVGAITLENGKAVINDGCIECGACTKVCPKEAIGLHPLNTGSRMPEKDRTRPPGKGLMKKRGGSLSGQRRAAGTDPAGYCICSNCGEKCIHMAGIPCNLMNCPKCGTPMTRGF</sequence>
<evidence type="ECO:0000256" key="3">
    <source>
        <dbReference type="ARBA" id="ARBA00023004"/>
    </source>
</evidence>
<evidence type="ECO:0000256" key="5">
    <source>
        <dbReference type="SAM" id="MobiDB-lite"/>
    </source>
</evidence>
<keyword evidence="4" id="KW-0411">Iron-sulfur</keyword>
<dbReference type="PANTHER" id="PTHR43687">
    <property type="entry name" value="ADENYLYLSULFATE REDUCTASE, BETA SUBUNIT"/>
    <property type="match status" value="1"/>
</dbReference>
<evidence type="ECO:0000256" key="2">
    <source>
        <dbReference type="ARBA" id="ARBA00022723"/>
    </source>
</evidence>
<keyword evidence="1" id="KW-0004">4Fe-4S</keyword>
<feature type="domain" description="4Fe-4S ferredoxin-type" evidence="6">
    <location>
        <begin position="31"/>
        <end position="58"/>
    </location>
</feature>
<dbReference type="GO" id="GO:0051539">
    <property type="term" value="F:4 iron, 4 sulfur cluster binding"/>
    <property type="evidence" value="ECO:0007669"/>
    <property type="project" value="UniProtKB-KW"/>
</dbReference>
<keyword evidence="2" id="KW-0479">Metal-binding</keyword>
<dbReference type="EMBL" id="CP046996">
    <property type="protein sequence ID" value="QGZ99225.1"/>
    <property type="molecule type" value="Genomic_DNA"/>
</dbReference>
<dbReference type="RefSeq" id="WP_158208054.1">
    <property type="nucleotide sequence ID" value="NZ_CP046996.1"/>
</dbReference>
<evidence type="ECO:0000313" key="8">
    <source>
        <dbReference type="Proteomes" id="UP000430508"/>
    </source>
</evidence>
<gene>
    <name evidence="7" type="ORF">GQ588_00350</name>
</gene>
<name>A0A857DG60_9FIRM</name>
<dbReference type="Gene3D" id="3.30.70.20">
    <property type="match status" value="1"/>
</dbReference>
<proteinExistence type="predicted"/>
<feature type="domain" description="4Fe-4S ferredoxin-type" evidence="6">
    <location>
        <begin position="1"/>
        <end position="30"/>
    </location>
</feature>
<evidence type="ECO:0000256" key="4">
    <source>
        <dbReference type="ARBA" id="ARBA00023014"/>
    </source>
</evidence>
<dbReference type="GO" id="GO:0046872">
    <property type="term" value="F:metal ion binding"/>
    <property type="evidence" value="ECO:0007669"/>
    <property type="project" value="UniProtKB-KW"/>
</dbReference>
<protein>
    <submittedName>
        <fullName evidence="7">4Fe-4S dicluster domain-containing protein</fullName>
    </submittedName>
</protein>
<organism evidence="7 8">
    <name type="scientific">Dehalobacter restrictus</name>
    <dbReference type="NCBI Taxonomy" id="55583"/>
    <lineage>
        <taxon>Bacteria</taxon>
        <taxon>Bacillati</taxon>
        <taxon>Bacillota</taxon>
        <taxon>Clostridia</taxon>
        <taxon>Eubacteriales</taxon>
        <taxon>Desulfitobacteriaceae</taxon>
        <taxon>Dehalobacter</taxon>
    </lineage>
</organism>
<dbReference type="InterPro" id="IPR050572">
    <property type="entry name" value="Fe-S_Ferredoxin"/>
</dbReference>
<dbReference type="PANTHER" id="PTHR43687:SF1">
    <property type="entry name" value="FERREDOXIN III"/>
    <property type="match status" value="1"/>
</dbReference>
<evidence type="ECO:0000313" key="7">
    <source>
        <dbReference type="EMBL" id="QGZ99225.1"/>
    </source>
</evidence>
<dbReference type="PROSITE" id="PS00198">
    <property type="entry name" value="4FE4S_FER_1"/>
    <property type="match status" value="2"/>
</dbReference>
<evidence type="ECO:0000259" key="6">
    <source>
        <dbReference type="PROSITE" id="PS51379"/>
    </source>
</evidence>
<accession>A0A857DG60</accession>
<keyword evidence="3" id="KW-0408">Iron</keyword>
<dbReference type="Proteomes" id="UP000430508">
    <property type="component" value="Chromosome"/>
</dbReference>
<dbReference type="InterPro" id="IPR017900">
    <property type="entry name" value="4Fe4S_Fe_S_CS"/>
</dbReference>
<dbReference type="SUPFAM" id="SSF54862">
    <property type="entry name" value="4Fe-4S ferredoxins"/>
    <property type="match status" value="1"/>
</dbReference>
<feature type="region of interest" description="Disordered" evidence="5">
    <location>
        <begin position="59"/>
        <end position="94"/>
    </location>
</feature>
<evidence type="ECO:0000256" key="1">
    <source>
        <dbReference type="ARBA" id="ARBA00022485"/>
    </source>
</evidence>
<dbReference type="InterPro" id="IPR017896">
    <property type="entry name" value="4Fe4S_Fe-S-bd"/>
</dbReference>
<dbReference type="PROSITE" id="PS51379">
    <property type="entry name" value="4FE4S_FER_2"/>
    <property type="match status" value="2"/>
</dbReference>
<reference evidence="7 8" key="1">
    <citation type="submission" date="2019-12" db="EMBL/GenBank/DDBJ databases">
        <title>Sequence classification of anaerobic respiratory reductive dehalogenases: First we see many, then we see few.</title>
        <authorList>
            <person name="Molenda O."/>
            <person name="Puentes Jacome L.A."/>
            <person name="Cao X."/>
            <person name="Nesbo C.L."/>
            <person name="Tang S."/>
            <person name="Morson N."/>
            <person name="Patron J."/>
            <person name="Lomheim L."/>
            <person name="Wishart D.S."/>
            <person name="Edwards E.A."/>
        </authorList>
    </citation>
    <scope>NUCLEOTIDE SEQUENCE [LARGE SCALE GENOMIC DNA]</scope>
    <source>
        <strain evidence="7 8">12DCA</strain>
    </source>
</reference>
<dbReference type="AlphaFoldDB" id="A0A857DG60"/>
<dbReference type="Pfam" id="PF13187">
    <property type="entry name" value="Fer4_9"/>
    <property type="match status" value="1"/>
</dbReference>